<name>A0A820QVC2_9BILA</name>
<feature type="non-terminal residue" evidence="2">
    <location>
        <position position="1"/>
    </location>
</feature>
<gene>
    <name evidence="2" type="ORF">KXQ929_LOCUS52438</name>
</gene>
<evidence type="ECO:0000313" key="2">
    <source>
        <dbReference type="EMBL" id="CAF4425132.1"/>
    </source>
</evidence>
<dbReference type="Proteomes" id="UP000663868">
    <property type="component" value="Unassembled WGS sequence"/>
</dbReference>
<evidence type="ECO:0000313" key="3">
    <source>
        <dbReference type="Proteomes" id="UP000663868"/>
    </source>
</evidence>
<keyword evidence="1" id="KW-1133">Transmembrane helix</keyword>
<comment type="caution">
    <text evidence="2">The sequence shown here is derived from an EMBL/GenBank/DDBJ whole genome shotgun (WGS) entry which is preliminary data.</text>
</comment>
<reference evidence="2" key="1">
    <citation type="submission" date="2021-02" db="EMBL/GenBank/DDBJ databases">
        <authorList>
            <person name="Nowell W R."/>
        </authorList>
    </citation>
    <scope>NUCLEOTIDE SEQUENCE</scope>
</reference>
<feature type="transmembrane region" description="Helical" evidence="1">
    <location>
        <begin position="23"/>
        <end position="45"/>
    </location>
</feature>
<dbReference type="EMBL" id="CAJOBB010027748">
    <property type="protein sequence ID" value="CAF4425132.1"/>
    <property type="molecule type" value="Genomic_DNA"/>
</dbReference>
<protein>
    <submittedName>
        <fullName evidence="2">Uncharacterized protein</fullName>
    </submittedName>
</protein>
<keyword evidence="1" id="KW-0812">Transmembrane</keyword>
<proteinExistence type="predicted"/>
<organism evidence="2 3">
    <name type="scientific">Adineta steineri</name>
    <dbReference type="NCBI Taxonomy" id="433720"/>
    <lineage>
        <taxon>Eukaryota</taxon>
        <taxon>Metazoa</taxon>
        <taxon>Spiralia</taxon>
        <taxon>Gnathifera</taxon>
        <taxon>Rotifera</taxon>
        <taxon>Eurotatoria</taxon>
        <taxon>Bdelloidea</taxon>
        <taxon>Adinetida</taxon>
        <taxon>Adinetidae</taxon>
        <taxon>Adineta</taxon>
    </lineage>
</organism>
<accession>A0A820QVC2</accession>
<dbReference type="AlphaFoldDB" id="A0A820QVC2"/>
<sequence length="59" mass="6999">QTVYDWESDKRRSKPLDDGTMSFFWRAHTITCLVIAMSYLFYVAILEQPSEDSSYNTKR</sequence>
<evidence type="ECO:0000256" key="1">
    <source>
        <dbReference type="SAM" id="Phobius"/>
    </source>
</evidence>
<keyword evidence="1" id="KW-0472">Membrane</keyword>